<dbReference type="InterPro" id="IPR035895">
    <property type="entry name" value="HPr-like_sf"/>
</dbReference>
<evidence type="ECO:0000256" key="1">
    <source>
        <dbReference type="ARBA" id="ARBA00000683"/>
    </source>
</evidence>
<dbReference type="PROSITE" id="PS00369">
    <property type="entry name" value="PTS_HPR_HIS"/>
    <property type="match status" value="1"/>
</dbReference>
<evidence type="ECO:0000256" key="9">
    <source>
        <dbReference type="ARBA" id="ARBA00022597"/>
    </source>
</evidence>
<evidence type="ECO:0000256" key="7">
    <source>
        <dbReference type="ARBA" id="ARBA00022490"/>
    </source>
</evidence>
<dbReference type="Gene3D" id="3.30.1340.10">
    <property type="entry name" value="HPr-like"/>
    <property type="match status" value="1"/>
</dbReference>
<dbReference type="GO" id="GO:0008965">
    <property type="term" value="F:phosphoenolpyruvate-protein phosphotransferase activity"/>
    <property type="evidence" value="ECO:0007669"/>
    <property type="project" value="UniProtKB-EC"/>
</dbReference>
<keyword evidence="18" id="KW-1185">Reference proteome</keyword>
<dbReference type="SUPFAM" id="SSF47831">
    <property type="entry name" value="Enzyme I of the PEP:sugar phosphotransferase system HPr-binding (sub)domain"/>
    <property type="match status" value="1"/>
</dbReference>
<keyword evidence="8" id="KW-0597">Phosphoprotein</keyword>
<evidence type="ECO:0000256" key="14">
    <source>
        <dbReference type="ARBA" id="ARBA00022842"/>
    </source>
</evidence>
<dbReference type="InterPro" id="IPR040442">
    <property type="entry name" value="Pyrv_kinase-like_dom_sf"/>
</dbReference>
<evidence type="ECO:0000313" key="17">
    <source>
        <dbReference type="EMBL" id="MFC3701062.1"/>
    </source>
</evidence>
<dbReference type="CDD" id="cd00367">
    <property type="entry name" value="PTS-HPr_like"/>
    <property type="match status" value="1"/>
</dbReference>
<comment type="caution">
    <text evidence="17">The sequence shown here is derived from an EMBL/GenBank/DDBJ whole genome shotgun (WGS) entry which is preliminary data.</text>
</comment>
<gene>
    <name evidence="17" type="primary">ptsP</name>
    <name evidence="17" type="ORF">ACFOND_05345</name>
</gene>
<evidence type="ECO:0000259" key="15">
    <source>
        <dbReference type="PROSITE" id="PS51094"/>
    </source>
</evidence>
<dbReference type="NCBIfam" id="TIGR01417">
    <property type="entry name" value="PTS_I_fam"/>
    <property type="match status" value="1"/>
</dbReference>
<dbReference type="InterPro" id="IPR002178">
    <property type="entry name" value="PTS_EIIA_type-2_dom"/>
</dbReference>
<organism evidence="17 18">
    <name type="scientific">Reinekea marina</name>
    <dbReference type="NCBI Taxonomy" id="1310421"/>
    <lineage>
        <taxon>Bacteria</taxon>
        <taxon>Pseudomonadati</taxon>
        <taxon>Pseudomonadota</taxon>
        <taxon>Gammaproteobacteria</taxon>
        <taxon>Oceanospirillales</taxon>
        <taxon>Saccharospirillaceae</taxon>
        <taxon>Reinekea</taxon>
    </lineage>
</organism>
<dbReference type="EC" id="2.7.3.9" evidence="5"/>
<evidence type="ECO:0000256" key="10">
    <source>
        <dbReference type="ARBA" id="ARBA00022679"/>
    </source>
</evidence>
<dbReference type="Gene3D" id="1.10.274.10">
    <property type="entry name" value="PtsI, HPr-binding domain"/>
    <property type="match status" value="1"/>
</dbReference>
<dbReference type="PANTHER" id="PTHR46244:SF6">
    <property type="entry name" value="PHOSPHOENOLPYRUVATE-PROTEIN PHOSPHOTRANSFERASE"/>
    <property type="match status" value="1"/>
</dbReference>
<dbReference type="InterPro" id="IPR023151">
    <property type="entry name" value="PEP_util_CS"/>
</dbReference>
<keyword evidence="11" id="KW-0598">Phosphotransferase system</keyword>
<evidence type="ECO:0000256" key="5">
    <source>
        <dbReference type="ARBA" id="ARBA00012232"/>
    </source>
</evidence>
<dbReference type="InterPro" id="IPR008731">
    <property type="entry name" value="PTS_EIN"/>
</dbReference>
<evidence type="ECO:0000256" key="13">
    <source>
        <dbReference type="ARBA" id="ARBA00022777"/>
    </source>
</evidence>
<keyword evidence="7" id="KW-0963">Cytoplasm</keyword>
<sequence>MALFGLLNKKTPVEPTKNETTESKAQEQAIQVHAEDVVVSCNATSKELVLALIAEKMQQRGYVSGNYLDALIGREEKVSTYLINGVAIPHGTETAKKQVEKTGLVVVQIPAGVKWNEKGEVVHFAVGIAAKGQDHLALLQQLTKVVMDKELATILGSHATAKLIVDTLNKNETSSDASAVTDLAHATSVEVVDEAGMHARPASLLSEMASAFKETQIQIRNGGNKASAKSMAELLTMGAVLGDTLVVSAQGEQAQQAVNKISDAIKQGLDGDADECENATYQATSSVAALKDPKADHIAKGSSASSGIALAPAFVLVGEEQMSIEKDARDARAEQHRLNTALEAGQDQLAVVEESLLSSAPQESAIFKAQRQLLQDESILNDAQQHIIQGRTAAWAWKEAVQKQIEALEQIKDERLAARVADMSDVSDRIVNILLNHSADIRFPEHDFILLAKELTPSQTVQLKNAPIKAICTEQGGPNSHMAILARALGLPAIVGIGEPLTQSVSQNTPVIVDAQSSMFVVNPDEQTSKQAEQLIDQWRLVVEAQDKVKHETPITLDGHQMEVVCNIASPDDAESVVEQGGEGVGLLRTEFLFEASAVEPTVEEQQQALQKIIEHLGAKPLVVRTADIGGDKPVSWMDMPKEENPFLGVRGIRLSFKHEGMFRRQLEAIYRAAQWQADKGESTGLHIMFPMIANMAEWRKARDIAEQVRAQLDAPVLPLGIMIEVPSAVICADHFAKEVDFFSIGSNDLTQYTLAMDRLHPELPSELDNYHPALLRLIKMTVDAANKHNKWVGVCGNMAADPHLACLLTGLGVTELSISPANVAAVKHLIRSMNYQSLKEKAEQALALDDPSQIKALFETSSE</sequence>
<comment type="subcellular location">
    <subcellularLocation>
        <location evidence="3">Cytoplasm</location>
    </subcellularLocation>
</comment>
<dbReference type="InterPro" id="IPR000032">
    <property type="entry name" value="HPr-like"/>
</dbReference>
<evidence type="ECO:0000256" key="4">
    <source>
        <dbReference type="ARBA" id="ARBA00007837"/>
    </source>
</evidence>
<evidence type="ECO:0000256" key="8">
    <source>
        <dbReference type="ARBA" id="ARBA00022553"/>
    </source>
</evidence>
<keyword evidence="10 17" id="KW-0808">Transferase</keyword>
<reference evidence="18" key="1">
    <citation type="journal article" date="2019" name="Int. J. Syst. Evol. Microbiol.">
        <title>The Global Catalogue of Microorganisms (GCM) 10K type strain sequencing project: providing services to taxonomists for standard genome sequencing and annotation.</title>
        <authorList>
            <consortium name="The Broad Institute Genomics Platform"/>
            <consortium name="The Broad Institute Genome Sequencing Center for Infectious Disease"/>
            <person name="Wu L."/>
            <person name="Ma J."/>
        </authorList>
    </citation>
    <scope>NUCLEOTIDE SEQUENCE [LARGE SCALE GENOMIC DNA]</scope>
    <source>
        <strain evidence="18">CECT 8288</strain>
    </source>
</reference>
<dbReference type="PROSITE" id="PS51094">
    <property type="entry name" value="PTS_EIIA_TYPE_2"/>
    <property type="match status" value="1"/>
</dbReference>
<evidence type="ECO:0000259" key="16">
    <source>
        <dbReference type="PROSITE" id="PS51350"/>
    </source>
</evidence>
<keyword evidence="14" id="KW-0460">Magnesium</keyword>
<comment type="similarity">
    <text evidence="4">Belongs to the PEP-utilizing enzyme family.</text>
</comment>
<keyword evidence="12" id="KW-0479">Metal-binding</keyword>
<feature type="domain" description="HPr" evidence="16">
    <location>
        <begin position="184"/>
        <end position="276"/>
    </location>
</feature>
<dbReference type="Gene3D" id="3.50.30.10">
    <property type="entry name" value="Phosphohistidine domain"/>
    <property type="match status" value="1"/>
</dbReference>
<dbReference type="InterPro" id="IPR036637">
    <property type="entry name" value="Phosphohistidine_dom_sf"/>
</dbReference>
<evidence type="ECO:0000256" key="11">
    <source>
        <dbReference type="ARBA" id="ARBA00022683"/>
    </source>
</evidence>
<feature type="domain" description="PTS EIIA type-2" evidence="15">
    <location>
        <begin position="30"/>
        <end position="171"/>
    </location>
</feature>
<dbReference type="EMBL" id="JBHRYN010000007">
    <property type="protein sequence ID" value="MFC3701062.1"/>
    <property type="molecule type" value="Genomic_DNA"/>
</dbReference>
<evidence type="ECO:0000256" key="3">
    <source>
        <dbReference type="ARBA" id="ARBA00004496"/>
    </source>
</evidence>
<evidence type="ECO:0000256" key="12">
    <source>
        <dbReference type="ARBA" id="ARBA00022723"/>
    </source>
</evidence>
<dbReference type="InterPro" id="IPR015813">
    <property type="entry name" value="Pyrv/PenolPyrv_kinase-like_dom"/>
</dbReference>
<dbReference type="Pfam" id="PF00391">
    <property type="entry name" value="PEP-utilizers"/>
    <property type="match status" value="1"/>
</dbReference>
<evidence type="ECO:0000256" key="6">
    <source>
        <dbReference type="ARBA" id="ARBA00022448"/>
    </source>
</evidence>
<dbReference type="PROSITE" id="PS00742">
    <property type="entry name" value="PEP_ENZYMES_2"/>
    <property type="match status" value="1"/>
</dbReference>
<dbReference type="Gene3D" id="3.40.930.10">
    <property type="entry name" value="Mannitol-specific EII, Chain A"/>
    <property type="match status" value="1"/>
</dbReference>
<dbReference type="Pfam" id="PF05524">
    <property type="entry name" value="PEP-utilisers_N"/>
    <property type="match status" value="1"/>
</dbReference>
<proteinExistence type="inferred from homology"/>
<dbReference type="SUPFAM" id="SSF55594">
    <property type="entry name" value="HPr-like"/>
    <property type="match status" value="1"/>
</dbReference>
<keyword evidence="13" id="KW-0418">Kinase</keyword>
<dbReference type="CDD" id="cd00211">
    <property type="entry name" value="PTS_IIA_fru"/>
    <property type="match status" value="1"/>
</dbReference>
<dbReference type="PRINTS" id="PR01736">
    <property type="entry name" value="PHPHTRNFRASE"/>
</dbReference>
<dbReference type="InterPro" id="IPR050499">
    <property type="entry name" value="PEP-utilizing_PTS_enzyme"/>
</dbReference>
<dbReference type="PANTHER" id="PTHR46244">
    <property type="entry name" value="PHOSPHOENOLPYRUVATE-PROTEIN PHOSPHOTRANSFERASE"/>
    <property type="match status" value="1"/>
</dbReference>
<dbReference type="InterPro" id="IPR001020">
    <property type="entry name" value="PTS_HPr_His_P_site"/>
</dbReference>
<dbReference type="Pfam" id="PF02896">
    <property type="entry name" value="PEP-utilizers_C"/>
    <property type="match status" value="1"/>
</dbReference>
<dbReference type="Pfam" id="PF00359">
    <property type="entry name" value="PTS_EIIA_2"/>
    <property type="match status" value="1"/>
</dbReference>
<dbReference type="Gene3D" id="3.20.20.60">
    <property type="entry name" value="Phosphoenolpyruvate-binding domains"/>
    <property type="match status" value="1"/>
</dbReference>
<evidence type="ECO:0000256" key="2">
    <source>
        <dbReference type="ARBA" id="ARBA00001946"/>
    </source>
</evidence>
<dbReference type="NCBIfam" id="TIGR01003">
    <property type="entry name" value="PTS_HPr_family"/>
    <property type="match status" value="1"/>
</dbReference>
<dbReference type="SUPFAM" id="SSF55804">
    <property type="entry name" value="Phoshotransferase/anion transport protein"/>
    <property type="match status" value="1"/>
</dbReference>
<comment type="catalytic activity">
    <reaction evidence="1">
        <text>L-histidyl-[protein] + phosphoenolpyruvate = N(pros)-phospho-L-histidyl-[protein] + pyruvate</text>
        <dbReference type="Rhea" id="RHEA:23880"/>
        <dbReference type="Rhea" id="RHEA-COMP:9745"/>
        <dbReference type="Rhea" id="RHEA-COMP:9746"/>
        <dbReference type="ChEBI" id="CHEBI:15361"/>
        <dbReference type="ChEBI" id="CHEBI:29979"/>
        <dbReference type="ChEBI" id="CHEBI:58702"/>
        <dbReference type="ChEBI" id="CHEBI:64837"/>
        <dbReference type="EC" id="2.7.3.9"/>
    </reaction>
</comment>
<dbReference type="SUPFAM" id="SSF51621">
    <property type="entry name" value="Phosphoenolpyruvate/pyruvate domain"/>
    <property type="match status" value="1"/>
</dbReference>
<dbReference type="RefSeq" id="WP_290280224.1">
    <property type="nucleotide sequence ID" value="NZ_JAUFQI010000001.1"/>
</dbReference>
<dbReference type="Proteomes" id="UP001595710">
    <property type="component" value="Unassembled WGS sequence"/>
</dbReference>
<dbReference type="InterPro" id="IPR006318">
    <property type="entry name" value="PTS_EI-like"/>
</dbReference>
<keyword evidence="9" id="KW-0762">Sugar transport</keyword>
<protein>
    <recommendedName>
        <fullName evidence="5">phosphoenolpyruvate--protein phosphotransferase</fullName>
        <ecNumber evidence="5">2.7.3.9</ecNumber>
    </recommendedName>
</protein>
<dbReference type="InterPro" id="IPR036618">
    <property type="entry name" value="PtsI_HPr-bd_sf"/>
</dbReference>
<comment type="cofactor">
    <cofactor evidence="2">
        <name>Mg(2+)</name>
        <dbReference type="ChEBI" id="CHEBI:18420"/>
    </cofactor>
</comment>
<keyword evidence="6" id="KW-0813">Transport</keyword>
<dbReference type="SUPFAM" id="SSF52009">
    <property type="entry name" value="Phosphohistidine domain"/>
    <property type="match status" value="1"/>
</dbReference>
<evidence type="ECO:0000313" key="18">
    <source>
        <dbReference type="Proteomes" id="UP001595710"/>
    </source>
</evidence>
<dbReference type="InterPro" id="IPR016152">
    <property type="entry name" value="PTrfase/Anion_transptr"/>
</dbReference>
<dbReference type="Pfam" id="PF00381">
    <property type="entry name" value="PTS-HPr"/>
    <property type="match status" value="1"/>
</dbReference>
<dbReference type="InterPro" id="IPR000121">
    <property type="entry name" value="PEP_util_C"/>
</dbReference>
<dbReference type="PROSITE" id="PS51350">
    <property type="entry name" value="PTS_HPR_DOM"/>
    <property type="match status" value="1"/>
</dbReference>
<name>A0ABV7WQ29_9GAMM</name>
<dbReference type="PRINTS" id="PR00107">
    <property type="entry name" value="PHOSPHOCPHPR"/>
</dbReference>
<accession>A0ABV7WQ29</accession>
<dbReference type="InterPro" id="IPR008279">
    <property type="entry name" value="PEP-util_enz_mobile_dom"/>
</dbReference>